<feature type="coiled-coil region" evidence="1">
    <location>
        <begin position="38"/>
        <end position="65"/>
    </location>
</feature>
<proteinExistence type="predicted"/>
<dbReference type="Pfam" id="PF04340">
    <property type="entry name" value="DUF484"/>
    <property type="match status" value="1"/>
</dbReference>
<gene>
    <name evidence="2" type="ORF">GALL_81750</name>
</gene>
<evidence type="ECO:0000313" key="2">
    <source>
        <dbReference type="EMBL" id="OIR09770.1"/>
    </source>
</evidence>
<organism evidence="2">
    <name type="scientific">mine drainage metagenome</name>
    <dbReference type="NCBI Taxonomy" id="410659"/>
    <lineage>
        <taxon>unclassified sequences</taxon>
        <taxon>metagenomes</taxon>
        <taxon>ecological metagenomes</taxon>
    </lineage>
</organism>
<dbReference type="EMBL" id="MLJW01000025">
    <property type="protein sequence ID" value="OIR09770.1"/>
    <property type="molecule type" value="Genomic_DNA"/>
</dbReference>
<keyword evidence="1" id="KW-0175">Coiled coil</keyword>
<dbReference type="AlphaFoldDB" id="A0A1J5SMP5"/>
<sequence>MRAEDVAQYLLDNPQFFEDHAEMLSQINLPHPHGGRTISLSERQLLTLRERVKELEKKLHDLLEYAKENDALQLKVHQFNSALFGPHDRSTLQNLIVHNLRDIFAVPHVALHLWKDEPPSAEILAFADEHKLPVCTHHAVHDTLAWFGEAGEHLRSFAYLPLRAHGQTIGLLILASEDKERFYPEMGTLFLQRIAETLGSAFNLHV</sequence>
<comment type="caution">
    <text evidence="2">The sequence shown here is derived from an EMBL/GenBank/DDBJ whole genome shotgun (WGS) entry which is preliminary data.</text>
</comment>
<protein>
    <recommendedName>
        <fullName evidence="3">Phytochrome sensor protein</fullName>
    </recommendedName>
</protein>
<dbReference type="InterPro" id="IPR029016">
    <property type="entry name" value="GAF-like_dom_sf"/>
</dbReference>
<dbReference type="InterPro" id="IPR007435">
    <property type="entry name" value="DUF484"/>
</dbReference>
<dbReference type="PANTHER" id="PTHR38765">
    <property type="entry name" value="DUF484 DOMAIN-CONTAINING PROTEIN"/>
    <property type="match status" value="1"/>
</dbReference>
<dbReference type="SUPFAM" id="SSF55781">
    <property type="entry name" value="GAF domain-like"/>
    <property type="match status" value="1"/>
</dbReference>
<dbReference type="Gene3D" id="3.30.450.40">
    <property type="match status" value="1"/>
</dbReference>
<name>A0A1J5SMP5_9ZZZZ</name>
<evidence type="ECO:0000256" key="1">
    <source>
        <dbReference type="SAM" id="Coils"/>
    </source>
</evidence>
<evidence type="ECO:0008006" key="3">
    <source>
        <dbReference type="Google" id="ProtNLM"/>
    </source>
</evidence>
<reference evidence="2" key="1">
    <citation type="submission" date="2016-10" db="EMBL/GenBank/DDBJ databases">
        <title>Sequence of Gallionella enrichment culture.</title>
        <authorList>
            <person name="Poehlein A."/>
            <person name="Muehling M."/>
            <person name="Daniel R."/>
        </authorList>
    </citation>
    <scope>NUCLEOTIDE SEQUENCE</scope>
</reference>
<dbReference type="PANTHER" id="PTHR38765:SF1">
    <property type="entry name" value="DUF484 DOMAIN-CONTAINING PROTEIN"/>
    <property type="match status" value="1"/>
</dbReference>
<accession>A0A1J5SMP5</accession>